<gene>
    <name evidence="2" type="ORF">CSHISOI_01937</name>
</gene>
<feature type="compositionally biased region" description="Basic and acidic residues" evidence="1">
    <location>
        <begin position="660"/>
        <end position="670"/>
    </location>
</feature>
<proteinExistence type="predicted"/>
<evidence type="ECO:0000313" key="2">
    <source>
        <dbReference type="EMBL" id="TQN73553.1"/>
    </source>
</evidence>
<feature type="region of interest" description="Disordered" evidence="1">
    <location>
        <begin position="425"/>
        <end position="515"/>
    </location>
</feature>
<feature type="compositionally biased region" description="Basic and acidic residues" evidence="1">
    <location>
        <begin position="294"/>
        <end position="310"/>
    </location>
</feature>
<sequence length="733" mass="80529">MENTPSALLSPARHFMPKDFAPDETRPAPLRLSPKDKHALDGPDILPEQLCQSKPQRPRQASKKAGTLAFSPSTQSTTCLASIVSKFEILDGITSLEVRAAAGPEIVDTRTSHSSARSSLTRSNGGQAGQNNNIENSAFGYGRIKHEQPISTSSSSQISSRRGPSCIPRDSQCLRKQSTAETIVYTFDVFTGERQPVTTHTVTSGSNKSLVAERRQIFESAAGAIDNPGYTKPPPMLVEMQIPLSFLSSQQPCRRQNTAAVRSPPQTPSPERQSTPRAWQTASNGATLLPNDSRAPENRTHEEQTRRGWEEPSPIHPTAWTRSVSKTIGNKLGQIALSISENLQKKRLTIPERYKSRSEMSALWPRAMDALHSRDSSGCESPELVSEINTYLQENSVTRTPLLTRKQSRRLSELDVYTISRSNTDIQSHGRHTTSESLGLTLSPTKAEGKAPQNRVVTLRELFDRSSKDSDSQGGSQLRRHTGPGKRTPTVTGPNGASWPDYGRASQATASSEVLPERRSLQMSTDIRVSNETTHSSLKECINAYESISRPSIETTALAHGKASVSRMHKQHRGVDLEKSLLGSRFNSLGFKRGREAWRKISASWDRNKSHDNGASNGDESGRKGHAMIRTGVPHARQGSYLSVGQKNESQLLSKPAGGLDDKPLTEEFSSRYISEPPATARTKNLSKRRSMPAIIRKHRNEVPHLDGVHQRRKTALPMSTTGPVSGSSWCQT</sequence>
<keyword evidence="3" id="KW-1185">Reference proteome</keyword>
<feature type="compositionally biased region" description="Polar residues" evidence="1">
    <location>
        <begin position="435"/>
        <end position="444"/>
    </location>
</feature>
<dbReference type="EMBL" id="PUHP01000088">
    <property type="protein sequence ID" value="TQN73553.1"/>
    <property type="molecule type" value="Genomic_DNA"/>
</dbReference>
<feature type="region of interest" description="Disordered" evidence="1">
    <location>
        <begin position="648"/>
        <end position="687"/>
    </location>
</feature>
<feature type="compositionally biased region" description="Polar residues" evidence="1">
    <location>
        <begin position="269"/>
        <end position="286"/>
    </location>
</feature>
<feature type="region of interest" description="Disordered" evidence="1">
    <location>
        <begin position="607"/>
        <end position="626"/>
    </location>
</feature>
<dbReference type="Proteomes" id="UP000326340">
    <property type="component" value="Unassembled WGS sequence"/>
</dbReference>
<feature type="compositionally biased region" description="Basic and acidic residues" evidence="1">
    <location>
        <begin position="461"/>
        <end position="471"/>
    </location>
</feature>
<feature type="compositionally biased region" description="Polar residues" evidence="1">
    <location>
        <begin position="250"/>
        <end position="260"/>
    </location>
</feature>
<feature type="compositionally biased region" description="Basic and acidic residues" evidence="1">
    <location>
        <begin position="16"/>
        <end position="26"/>
    </location>
</feature>
<reference evidence="2 3" key="1">
    <citation type="journal article" date="2019" name="Sci. Rep.">
        <title>Colletotrichum shisoi sp. nov., an anthracnose pathogen of Perilla frutescens in Japan: molecular phylogenetic, morphological and genomic evidence.</title>
        <authorList>
            <person name="Gan P."/>
            <person name="Tsushima A."/>
            <person name="Hiroyama R."/>
            <person name="Narusaka M."/>
            <person name="Takano Y."/>
            <person name="Narusaka Y."/>
            <person name="Kawaradani M."/>
            <person name="Damm U."/>
            <person name="Shirasu K."/>
        </authorList>
    </citation>
    <scope>NUCLEOTIDE SEQUENCE [LARGE SCALE GENOMIC DNA]</scope>
    <source>
        <strain evidence="2 3">PG-2018a</strain>
    </source>
</reference>
<evidence type="ECO:0000256" key="1">
    <source>
        <dbReference type="SAM" id="MobiDB-lite"/>
    </source>
</evidence>
<comment type="caution">
    <text evidence="2">The sequence shown here is derived from an EMBL/GenBank/DDBJ whole genome shotgun (WGS) entry which is preliminary data.</text>
</comment>
<feature type="region of interest" description="Disordered" evidence="1">
    <location>
        <begin position="250"/>
        <end position="318"/>
    </location>
</feature>
<protein>
    <submittedName>
        <fullName evidence="2">Uncharacterized protein</fullName>
    </submittedName>
</protein>
<dbReference type="OrthoDB" id="4847693at2759"/>
<organism evidence="2 3">
    <name type="scientific">Colletotrichum shisoi</name>
    <dbReference type="NCBI Taxonomy" id="2078593"/>
    <lineage>
        <taxon>Eukaryota</taxon>
        <taxon>Fungi</taxon>
        <taxon>Dikarya</taxon>
        <taxon>Ascomycota</taxon>
        <taxon>Pezizomycotina</taxon>
        <taxon>Sordariomycetes</taxon>
        <taxon>Hypocreomycetidae</taxon>
        <taxon>Glomerellales</taxon>
        <taxon>Glomerellaceae</taxon>
        <taxon>Colletotrichum</taxon>
        <taxon>Colletotrichum destructivum species complex</taxon>
    </lineage>
</organism>
<name>A0A5Q4C2I0_9PEZI</name>
<accession>A0A5Q4C2I0</accession>
<evidence type="ECO:0000313" key="3">
    <source>
        <dbReference type="Proteomes" id="UP000326340"/>
    </source>
</evidence>
<feature type="compositionally biased region" description="Low complexity" evidence="1">
    <location>
        <begin position="112"/>
        <end position="123"/>
    </location>
</feature>
<feature type="compositionally biased region" description="Low complexity" evidence="1">
    <location>
        <begin position="149"/>
        <end position="165"/>
    </location>
</feature>
<feature type="region of interest" description="Disordered" evidence="1">
    <location>
        <begin position="1"/>
        <end position="71"/>
    </location>
</feature>
<feature type="region of interest" description="Disordered" evidence="1">
    <location>
        <begin position="107"/>
        <end position="171"/>
    </location>
</feature>
<dbReference type="AlphaFoldDB" id="A0A5Q4C2I0"/>